<feature type="non-terminal residue" evidence="1">
    <location>
        <position position="1"/>
    </location>
</feature>
<accession>A0A8J4FC25</accession>
<dbReference type="PANTHER" id="PTHR37201:SF1">
    <property type="entry name" value="WD REPEAT PROTEIN"/>
    <property type="match status" value="1"/>
</dbReference>
<comment type="caution">
    <text evidence="1">The sequence shown here is derived from an EMBL/GenBank/DDBJ whole genome shotgun (WGS) entry which is preliminary data.</text>
</comment>
<protein>
    <submittedName>
        <fullName evidence="1">Uncharacterized protein</fullName>
    </submittedName>
</protein>
<evidence type="ECO:0000313" key="2">
    <source>
        <dbReference type="Proteomes" id="UP000747399"/>
    </source>
</evidence>
<reference evidence="1" key="1">
    <citation type="journal article" date="2021" name="Proc. Natl. Acad. Sci. U.S.A.">
        <title>Three genomes in the algal genus Volvox reveal the fate of a haploid sex-determining region after a transition to homothallism.</title>
        <authorList>
            <person name="Yamamoto K."/>
            <person name="Hamaji T."/>
            <person name="Kawai-Toyooka H."/>
            <person name="Matsuzaki R."/>
            <person name="Takahashi F."/>
            <person name="Nishimura Y."/>
            <person name="Kawachi M."/>
            <person name="Noguchi H."/>
            <person name="Minakuchi Y."/>
            <person name="Umen J.G."/>
            <person name="Toyoda A."/>
            <person name="Nozaki H."/>
        </authorList>
    </citation>
    <scope>NUCLEOTIDE SEQUENCE</scope>
    <source>
        <strain evidence="1">NIES-3780</strain>
    </source>
</reference>
<dbReference type="EMBL" id="BNCO01000160">
    <property type="protein sequence ID" value="GIL68934.1"/>
    <property type="molecule type" value="Genomic_DNA"/>
</dbReference>
<organism evidence="1 2">
    <name type="scientific">Volvox africanus</name>
    <dbReference type="NCBI Taxonomy" id="51714"/>
    <lineage>
        <taxon>Eukaryota</taxon>
        <taxon>Viridiplantae</taxon>
        <taxon>Chlorophyta</taxon>
        <taxon>core chlorophytes</taxon>
        <taxon>Chlorophyceae</taxon>
        <taxon>CS clade</taxon>
        <taxon>Chlamydomonadales</taxon>
        <taxon>Volvocaceae</taxon>
        <taxon>Volvox</taxon>
    </lineage>
</organism>
<sequence>MQTPHRVSRHTLTVFGPRLGVVALGPCARNVVSTSNSTYSSIRVRPVGSRHRPHPPSLKRSSVCRTAPVQHVGSVEDEPSWSFLSDVEVDELVSDAAGFVCVLDELRPLDPVSFNPFYEVWTRIARIPPEERYRLLEELEPGSFRSLWRASMARYVLDEARSLELFAATSVWQDFPSRPGEV</sequence>
<gene>
    <name evidence="1" type="ORF">Vafri_22190</name>
</gene>
<dbReference type="AlphaFoldDB" id="A0A8J4FC25"/>
<dbReference type="Proteomes" id="UP000747399">
    <property type="component" value="Unassembled WGS sequence"/>
</dbReference>
<proteinExistence type="predicted"/>
<dbReference type="PANTHER" id="PTHR37201">
    <property type="entry name" value="WD REPEAT PROTEIN"/>
    <property type="match status" value="1"/>
</dbReference>
<keyword evidence="2" id="KW-1185">Reference proteome</keyword>
<evidence type="ECO:0000313" key="1">
    <source>
        <dbReference type="EMBL" id="GIL68934.1"/>
    </source>
</evidence>
<name>A0A8J4FC25_9CHLO</name>